<evidence type="ECO:0000313" key="12">
    <source>
        <dbReference type="EMBL" id="QLG49345.1"/>
    </source>
</evidence>
<dbReference type="InterPro" id="IPR018422">
    <property type="entry name" value="Cation/H_exchanger_CPA1"/>
</dbReference>
<proteinExistence type="predicted"/>
<comment type="subcellular location">
    <subcellularLocation>
        <location evidence="1">Cell membrane</location>
        <topology evidence="1">Multi-pass membrane protein</topology>
    </subcellularLocation>
</comment>
<keyword evidence="6" id="KW-0915">Sodium</keyword>
<evidence type="ECO:0000256" key="9">
    <source>
        <dbReference type="ARBA" id="ARBA00023201"/>
    </source>
</evidence>
<feature type="transmembrane region" description="Helical" evidence="10">
    <location>
        <begin position="306"/>
        <end position="335"/>
    </location>
</feature>
<feature type="transmembrane region" description="Helical" evidence="10">
    <location>
        <begin position="375"/>
        <end position="398"/>
    </location>
</feature>
<evidence type="ECO:0000259" key="11">
    <source>
        <dbReference type="Pfam" id="PF00999"/>
    </source>
</evidence>
<keyword evidence="4 10" id="KW-0812">Transmembrane</keyword>
<evidence type="ECO:0000256" key="4">
    <source>
        <dbReference type="ARBA" id="ARBA00022692"/>
    </source>
</evidence>
<feature type="transmembrane region" description="Helical" evidence="10">
    <location>
        <begin position="85"/>
        <end position="105"/>
    </location>
</feature>
<evidence type="ECO:0000256" key="6">
    <source>
        <dbReference type="ARBA" id="ARBA00023053"/>
    </source>
</evidence>
<evidence type="ECO:0000256" key="2">
    <source>
        <dbReference type="ARBA" id="ARBA00022448"/>
    </source>
</evidence>
<dbReference type="Pfam" id="PF00999">
    <property type="entry name" value="Na_H_Exchanger"/>
    <property type="match status" value="1"/>
</dbReference>
<dbReference type="PANTHER" id="PTHR10110:SF86">
    <property type="entry name" value="SODIUM_HYDROGEN EXCHANGER 7"/>
    <property type="match status" value="1"/>
</dbReference>
<feature type="transmembrane region" description="Helical" evidence="10">
    <location>
        <begin position="221"/>
        <end position="238"/>
    </location>
</feature>
<name>A0A7D5L3E5_9EURY</name>
<dbReference type="EMBL" id="CP058601">
    <property type="protein sequence ID" value="QLG49345.1"/>
    <property type="molecule type" value="Genomic_DNA"/>
</dbReference>
<feature type="transmembrane region" description="Helical" evidence="10">
    <location>
        <begin position="7"/>
        <end position="25"/>
    </location>
</feature>
<organism evidence="12 13">
    <name type="scientific">Natrinema halophilum</name>
    <dbReference type="NCBI Taxonomy" id="1699371"/>
    <lineage>
        <taxon>Archaea</taxon>
        <taxon>Methanobacteriati</taxon>
        <taxon>Methanobacteriota</taxon>
        <taxon>Stenosarchaea group</taxon>
        <taxon>Halobacteria</taxon>
        <taxon>Halobacteriales</taxon>
        <taxon>Natrialbaceae</taxon>
        <taxon>Natrinema</taxon>
    </lineage>
</organism>
<feature type="transmembrane region" description="Helical" evidence="10">
    <location>
        <begin position="347"/>
        <end position="369"/>
    </location>
</feature>
<dbReference type="GO" id="GO:0098719">
    <property type="term" value="P:sodium ion import across plasma membrane"/>
    <property type="evidence" value="ECO:0007669"/>
    <property type="project" value="TreeGrafter"/>
</dbReference>
<evidence type="ECO:0000256" key="10">
    <source>
        <dbReference type="SAM" id="Phobius"/>
    </source>
</evidence>
<evidence type="ECO:0000256" key="8">
    <source>
        <dbReference type="ARBA" id="ARBA00023136"/>
    </source>
</evidence>
<dbReference type="InterPro" id="IPR006153">
    <property type="entry name" value="Cation/H_exchanger_TM"/>
</dbReference>
<dbReference type="GO" id="GO:0015386">
    <property type="term" value="F:potassium:proton antiporter activity"/>
    <property type="evidence" value="ECO:0007669"/>
    <property type="project" value="TreeGrafter"/>
</dbReference>
<keyword evidence="9" id="KW-0739">Sodium transport</keyword>
<dbReference type="GO" id="GO:0015385">
    <property type="term" value="F:sodium:proton antiporter activity"/>
    <property type="evidence" value="ECO:0007669"/>
    <property type="project" value="InterPro"/>
</dbReference>
<keyword evidence="2" id="KW-0813">Transport</keyword>
<dbReference type="GO" id="GO:0005886">
    <property type="term" value="C:plasma membrane"/>
    <property type="evidence" value="ECO:0007669"/>
    <property type="project" value="UniProtKB-SubCell"/>
</dbReference>
<evidence type="ECO:0000256" key="5">
    <source>
        <dbReference type="ARBA" id="ARBA00022989"/>
    </source>
</evidence>
<dbReference type="GeneID" id="56033817"/>
<evidence type="ECO:0000256" key="3">
    <source>
        <dbReference type="ARBA" id="ARBA00022475"/>
    </source>
</evidence>
<sequence length="420" mass="44747">MSATLQLVLRVLWLLGLALVVRVAVDTWLDVPYSVLLILVGVVISVLHVDVGLRLSNEVVMTLVLPPVLFNGVIELNRTALRENLAVPLVLVVLGIPLAVVLLGTVSTVAFGLPILSSFLFAAIVVPTDPIAVLSLFEEVDVPEQLSVMIDSESLFNDGVAIVIVNVLTSIAAEQSHPTISLEFAGTVVQDFLVISAVGFLVGSVCGYGTTLFVRRVPERMAILLATILTAYGSYVLAEHVIGVSGILATVGAGLYVETIADEESVIDHHALEFVRDTWDGGAFLLSTLVYVLIGAQVPISDLVGHRWAILVAAALVLLVRAVVVYGLVGVVNVTATKNVPNSYQHVLVWGGLHTVVPIALALGLPPWIPHREFIQTVVFGVAITGAVVQGLLLPSVLRIIGIRDRASRVGAVDRAERRR</sequence>
<gene>
    <name evidence="12" type="ORF">HYG82_10960</name>
</gene>
<dbReference type="PANTHER" id="PTHR10110">
    <property type="entry name" value="SODIUM/HYDROGEN EXCHANGER"/>
    <property type="match status" value="1"/>
</dbReference>
<dbReference type="Gene3D" id="6.10.140.1330">
    <property type="match status" value="1"/>
</dbReference>
<dbReference type="OrthoDB" id="11709at2157"/>
<feature type="transmembrane region" description="Helical" evidence="10">
    <location>
        <begin position="31"/>
        <end position="53"/>
    </location>
</feature>
<dbReference type="AlphaFoldDB" id="A0A7D5L3E5"/>
<feature type="domain" description="Cation/H+ exchanger transmembrane" evidence="11">
    <location>
        <begin position="18"/>
        <end position="399"/>
    </location>
</feature>
<keyword evidence="7" id="KW-0406">Ion transport</keyword>
<keyword evidence="13" id="KW-1185">Reference proteome</keyword>
<accession>A0A7D5L3E5</accession>
<feature type="transmembrane region" description="Helical" evidence="10">
    <location>
        <begin position="193"/>
        <end position="214"/>
    </location>
</feature>
<protein>
    <submittedName>
        <fullName evidence="12">Cation:proton antiporter</fullName>
    </submittedName>
</protein>
<evidence type="ECO:0000256" key="1">
    <source>
        <dbReference type="ARBA" id="ARBA00004651"/>
    </source>
</evidence>
<evidence type="ECO:0000256" key="7">
    <source>
        <dbReference type="ARBA" id="ARBA00023065"/>
    </source>
</evidence>
<keyword evidence="5 10" id="KW-1133">Transmembrane helix</keyword>
<keyword evidence="8 10" id="KW-0472">Membrane</keyword>
<dbReference type="KEGG" id="haly:HYG82_10960"/>
<evidence type="ECO:0000313" key="13">
    <source>
        <dbReference type="Proteomes" id="UP000509241"/>
    </source>
</evidence>
<dbReference type="GO" id="GO:0051453">
    <property type="term" value="P:regulation of intracellular pH"/>
    <property type="evidence" value="ECO:0007669"/>
    <property type="project" value="TreeGrafter"/>
</dbReference>
<reference evidence="12 13" key="1">
    <citation type="submission" date="2020-07" db="EMBL/GenBank/DDBJ databases">
        <authorList>
            <person name="Cui H."/>
        </authorList>
    </citation>
    <scope>NUCLEOTIDE SEQUENCE [LARGE SCALE GENOMIC DNA]</scope>
    <source>
        <strain evidence="12 13">YPL8</strain>
    </source>
</reference>
<dbReference type="RefSeq" id="WP_179261080.1">
    <property type="nucleotide sequence ID" value="NZ_CP058601.1"/>
</dbReference>
<keyword evidence="3" id="KW-1003">Cell membrane</keyword>
<dbReference type="Proteomes" id="UP000509241">
    <property type="component" value="Chromosome"/>
</dbReference>